<reference evidence="1" key="2">
    <citation type="submission" date="2020-11" db="EMBL/GenBank/DDBJ databases">
        <authorList>
            <person name="McCartney M.A."/>
            <person name="Auch B."/>
            <person name="Kono T."/>
            <person name="Mallez S."/>
            <person name="Becker A."/>
            <person name="Gohl D.M."/>
            <person name="Silverstein K.A.T."/>
            <person name="Koren S."/>
            <person name="Bechman K.B."/>
            <person name="Herman A."/>
            <person name="Abrahante J.E."/>
            <person name="Garbe J."/>
        </authorList>
    </citation>
    <scope>NUCLEOTIDE SEQUENCE</scope>
    <source>
        <strain evidence="1">Duluth1</strain>
        <tissue evidence="1">Whole animal</tissue>
    </source>
</reference>
<dbReference type="EMBL" id="JAIWYP010000012">
    <property type="protein sequence ID" value="KAH3725361.1"/>
    <property type="molecule type" value="Genomic_DNA"/>
</dbReference>
<organism evidence="1 2">
    <name type="scientific">Dreissena polymorpha</name>
    <name type="common">Zebra mussel</name>
    <name type="synonym">Mytilus polymorpha</name>
    <dbReference type="NCBI Taxonomy" id="45954"/>
    <lineage>
        <taxon>Eukaryota</taxon>
        <taxon>Metazoa</taxon>
        <taxon>Spiralia</taxon>
        <taxon>Lophotrochozoa</taxon>
        <taxon>Mollusca</taxon>
        <taxon>Bivalvia</taxon>
        <taxon>Autobranchia</taxon>
        <taxon>Heteroconchia</taxon>
        <taxon>Euheterodonta</taxon>
        <taxon>Imparidentia</taxon>
        <taxon>Neoheterodontei</taxon>
        <taxon>Myida</taxon>
        <taxon>Dreissenoidea</taxon>
        <taxon>Dreissenidae</taxon>
        <taxon>Dreissena</taxon>
    </lineage>
</organism>
<dbReference type="Proteomes" id="UP000828390">
    <property type="component" value="Unassembled WGS sequence"/>
</dbReference>
<comment type="caution">
    <text evidence="1">The sequence shown here is derived from an EMBL/GenBank/DDBJ whole genome shotgun (WGS) entry which is preliminary data.</text>
</comment>
<sequence>MALQILAEATASVCLSVATTLVGESYLRLTPTCQICMALFILLAELSFVPQHTNVMHRSVRVWALLNRSSSG</sequence>
<gene>
    <name evidence="1" type="ORF">DPMN_051194</name>
</gene>
<evidence type="ECO:0000313" key="2">
    <source>
        <dbReference type="Proteomes" id="UP000828390"/>
    </source>
</evidence>
<accession>A0A9D4CJI6</accession>
<reference evidence="1" key="1">
    <citation type="journal article" date="2019" name="bioRxiv">
        <title>The Genome of the Zebra Mussel, Dreissena polymorpha: A Resource for Invasive Species Research.</title>
        <authorList>
            <person name="McCartney M.A."/>
            <person name="Auch B."/>
            <person name="Kono T."/>
            <person name="Mallez S."/>
            <person name="Zhang Y."/>
            <person name="Obille A."/>
            <person name="Becker A."/>
            <person name="Abrahante J.E."/>
            <person name="Garbe J."/>
            <person name="Badalamenti J.P."/>
            <person name="Herman A."/>
            <person name="Mangelson H."/>
            <person name="Liachko I."/>
            <person name="Sullivan S."/>
            <person name="Sone E.D."/>
            <person name="Koren S."/>
            <person name="Silverstein K.A.T."/>
            <person name="Beckman K.B."/>
            <person name="Gohl D.M."/>
        </authorList>
    </citation>
    <scope>NUCLEOTIDE SEQUENCE</scope>
    <source>
        <strain evidence="1">Duluth1</strain>
        <tissue evidence="1">Whole animal</tissue>
    </source>
</reference>
<protein>
    <submittedName>
        <fullName evidence="1">Uncharacterized protein</fullName>
    </submittedName>
</protein>
<proteinExistence type="predicted"/>
<evidence type="ECO:0000313" key="1">
    <source>
        <dbReference type="EMBL" id="KAH3725361.1"/>
    </source>
</evidence>
<keyword evidence="2" id="KW-1185">Reference proteome</keyword>
<name>A0A9D4CJI6_DREPO</name>
<dbReference type="AlphaFoldDB" id="A0A9D4CJI6"/>